<geneLocation type="plasmid" evidence="1 2">
    <name>unnamed</name>
</geneLocation>
<keyword evidence="1" id="KW-0614">Plasmid</keyword>
<organism evidence="1 2">
    <name type="scientific">Achromobacter seleniivolatilans</name>
    <dbReference type="NCBI Taxonomy" id="3047478"/>
    <lineage>
        <taxon>Bacteria</taxon>
        <taxon>Pseudomonadati</taxon>
        <taxon>Pseudomonadota</taxon>
        <taxon>Betaproteobacteria</taxon>
        <taxon>Burkholderiales</taxon>
        <taxon>Alcaligenaceae</taxon>
        <taxon>Achromobacter</taxon>
    </lineage>
</organism>
<keyword evidence="2" id="KW-1185">Reference proteome</keyword>
<name>A0ABY9MAJ2_9BURK</name>
<accession>A0ABY9MAJ2</accession>
<reference evidence="1 2" key="1">
    <citation type="submission" date="2023-08" db="EMBL/GenBank/DDBJ databases">
        <title>Achromobacter seleniivolatilans sp. nov., isolated from seleniferous soil.</title>
        <authorList>
            <person name="Zhang S."/>
            <person name="Li K."/>
            <person name="Peng J."/>
            <person name="Zhao Q."/>
            <person name="Wang H."/>
            <person name="Guo Y."/>
        </authorList>
    </citation>
    <scope>NUCLEOTIDE SEQUENCE [LARGE SCALE GENOMIC DNA]</scope>
    <source>
        <strain evidence="1 2">R39</strain>
        <plasmid evidence="1 2">unnamed</plasmid>
    </source>
</reference>
<protein>
    <submittedName>
        <fullName evidence="1">Uncharacterized protein</fullName>
    </submittedName>
</protein>
<dbReference type="EMBL" id="CP132977">
    <property type="protein sequence ID" value="WMD24005.1"/>
    <property type="molecule type" value="Genomic_DNA"/>
</dbReference>
<sequence>MSQVSEHGRYTGVPVGDYSSRSLDLTSLMEDLKYTAVDGVWLDGLEFCRQAYRLFERLLEAPDGVTRLRLRPTSFERKLITEILPLAHYLKSNYSLRRYIDVCWHSGNQCYDAEFRQRGESVEQRGLPKDGFFEITTAQHPDDHLARERLEKEGILFSVHNLSTTATKRDPNRRVLSEPFVFTNGSFIEHMADFIRGEIVSKAGKGYPAGFTLVIQCTLNTVYSPEDWATLVGQVQNSLPQSTFGEIWMCDDNFPDERRATLILPP</sequence>
<evidence type="ECO:0000313" key="2">
    <source>
        <dbReference type="Proteomes" id="UP001234798"/>
    </source>
</evidence>
<proteinExistence type="predicted"/>
<dbReference type="Proteomes" id="UP001234798">
    <property type="component" value="Plasmid unnamed"/>
</dbReference>
<evidence type="ECO:0000313" key="1">
    <source>
        <dbReference type="EMBL" id="WMD24005.1"/>
    </source>
</evidence>
<gene>
    <name evidence="1" type="ORF">RAS12_30705</name>
</gene>
<dbReference type="RefSeq" id="WP_306951984.1">
    <property type="nucleotide sequence ID" value="NZ_CP132977.1"/>
</dbReference>